<reference evidence="1" key="2">
    <citation type="journal article" date="2022" name="New Phytol.">
        <title>Evolutionary transition to the ectomycorrhizal habit in the genomes of a hyperdiverse lineage of mushroom-forming fungi.</title>
        <authorList>
            <person name="Looney B."/>
            <person name="Miyauchi S."/>
            <person name="Morin E."/>
            <person name="Drula E."/>
            <person name="Courty P.E."/>
            <person name="Kohler A."/>
            <person name="Kuo A."/>
            <person name="LaButti K."/>
            <person name="Pangilinan J."/>
            <person name="Lipzen A."/>
            <person name="Riley R."/>
            <person name="Andreopoulos W."/>
            <person name="He G."/>
            <person name="Johnson J."/>
            <person name="Nolan M."/>
            <person name="Tritt A."/>
            <person name="Barry K.W."/>
            <person name="Grigoriev I.V."/>
            <person name="Nagy L.G."/>
            <person name="Hibbett D."/>
            <person name="Henrissat B."/>
            <person name="Matheny P.B."/>
            <person name="Labbe J."/>
            <person name="Martin F.M."/>
        </authorList>
    </citation>
    <scope>NUCLEOTIDE SEQUENCE</scope>
    <source>
        <strain evidence="1">HHB10654</strain>
    </source>
</reference>
<gene>
    <name evidence="1" type="ORF">BV25DRAFT_1172755</name>
</gene>
<protein>
    <submittedName>
        <fullName evidence="1">Uncharacterized protein</fullName>
    </submittedName>
</protein>
<evidence type="ECO:0000313" key="2">
    <source>
        <dbReference type="Proteomes" id="UP000814140"/>
    </source>
</evidence>
<keyword evidence="2" id="KW-1185">Reference proteome</keyword>
<name>A0ACB8SRE5_9AGAM</name>
<evidence type="ECO:0000313" key="1">
    <source>
        <dbReference type="EMBL" id="KAI0058934.1"/>
    </source>
</evidence>
<dbReference type="EMBL" id="MU277230">
    <property type="protein sequence ID" value="KAI0058934.1"/>
    <property type="molecule type" value="Genomic_DNA"/>
</dbReference>
<proteinExistence type="predicted"/>
<accession>A0ACB8SRE5</accession>
<sequence>MPLASTSDNNPALLALAHRALPLTNTEDTQILSYGQVASTMLVSYDVLLTLSDEVKYIWRTKPWHLTSVLYLGARYLPCITELALLSINLNGVTGLERSRDTCRAWIYVQGVMLQLIVTVVDAVLLIRVRALYYDSKKLIAVLVVLFAVETVGLCIILGNVEPTISVDTHCFVTDVSVLLPVYWITSLAFETLLFSLTLLKFIAAVRAGWGRRPVMKQFVTDGTWAFALIFLTMLVNALLYPLAHTPLAGICFTWLLSVLSIAGSRLLLNPRRMLGDGEASDTVNFELTEFVFAEV</sequence>
<organism evidence="1 2">
    <name type="scientific">Artomyces pyxidatus</name>
    <dbReference type="NCBI Taxonomy" id="48021"/>
    <lineage>
        <taxon>Eukaryota</taxon>
        <taxon>Fungi</taxon>
        <taxon>Dikarya</taxon>
        <taxon>Basidiomycota</taxon>
        <taxon>Agaricomycotina</taxon>
        <taxon>Agaricomycetes</taxon>
        <taxon>Russulales</taxon>
        <taxon>Auriscalpiaceae</taxon>
        <taxon>Artomyces</taxon>
    </lineage>
</organism>
<dbReference type="Proteomes" id="UP000814140">
    <property type="component" value="Unassembled WGS sequence"/>
</dbReference>
<comment type="caution">
    <text evidence="1">The sequence shown here is derived from an EMBL/GenBank/DDBJ whole genome shotgun (WGS) entry which is preliminary data.</text>
</comment>
<reference evidence="1" key="1">
    <citation type="submission" date="2021-03" db="EMBL/GenBank/DDBJ databases">
        <authorList>
            <consortium name="DOE Joint Genome Institute"/>
            <person name="Ahrendt S."/>
            <person name="Looney B.P."/>
            <person name="Miyauchi S."/>
            <person name="Morin E."/>
            <person name="Drula E."/>
            <person name="Courty P.E."/>
            <person name="Chicoki N."/>
            <person name="Fauchery L."/>
            <person name="Kohler A."/>
            <person name="Kuo A."/>
            <person name="Labutti K."/>
            <person name="Pangilinan J."/>
            <person name="Lipzen A."/>
            <person name="Riley R."/>
            <person name="Andreopoulos W."/>
            <person name="He G."/>
            <person name="Johnson J."/>
            <person name="Barry K.W."/>
            <person name="Grigoriev I.V."/>
            <person name="Nagy L."/>
            <person name="Hibbett D."/>
            <person name="Henrissat B."/>
            <person name="Matheny P.B."/>
            <person name="Labbe J."/>
            <person name="Martin F."/>
        </authorList>
    </citation>
    <scope>NUCLEOTIDE SEQUENCE</scope>
    <source>
        <strain evidence="1">HHB10654</strain>
    </source>
</reference>